<organism evidence="1 2">
    <name type="scientific">Pediococcus stilesii</name>
    <dbReference type="NCBI Taxonomy" id="331679"/>
    <lineage>
        <taxon>Bacteria</taxon>
        <taxon>Bacillati</taxon>
        <taxon>Bacillota</taxon>
        <taxon>Bacilli</taxon>
        <taxon>Lactobacillales</taxon>
        <taxon>Lactobacillaceae</taxon>
        <taxon>Pediococcus</taxon>
    </lineage>
</organism>
<accession>A0A0R2KSD2</accession>
<reference evidence="1 2" key="1">
    <citation type="journal article" date="2015" name="Genome Announc.">
        <title>Expanding the biotechnology potential of lactobacilli through comparative genomics of 213 strains and associated genera.</title>
        <authorList>
            <person name="Sun Z."/>
            <person name="Harris H.M."/>
            <person name="McCann A."/>
            <person name="Guo C."/>
            <person name="Argimon S."/>
            <person name="Zhang W."/>
            <person name="Yang X."/>
            <person name="Jeffery I.B."/>
            <person name="Cooney J.C."/>
            <person name="Kagawa T.F."/>
            <person name="Liu W."/>
            <person name="Song Y."/>
            <person name="Salvetti E."/>
            <person name="Wrobel A."/>
            <person name="Rasinkangas P."/>
            <person name="Parkhill J."/>
            <person name="Rea M.C."/>
            <person name="O'Sullivan O."/>
            <person name="Ritari J."/>
            <person name="Douillard F.P."/>
            <person name="Paul Ross R."/>
            <person name="Yang R."/>
            <person name="Briner A.E."/>
            <person name="Felis G.E."/>
            <person name="de Vos W.M."/>
            <person name="Barrangou R."/>
            <person name="Klaenhammer T.R."/>
            <person name="Caufield P.W."/>
            <person name="Cui Y."/>
            <person name="Zhang H."/>
            <person name="O'Toole P.W."/>
        </authorList>
    </citation>
    <scope>NUCLEOTIDE SEQUENCE [LARGE SCALE GENOMIC DNA]</scope>
    <source>
        <strain evidence="1 2">DSM 18001</strain>
    </source>
</reference>
<dbReference type="AlphaFoldDB" id="A0A0R2KSD2"/>
<proteinExistence type="predicted"/>
<dbReference type="PATRIC" id="fig|331679.3.peg.1179"/>
<dbReference type="InterPro" id="IPR014054">
    <property type="entry name" value="Phage_regulatory_Rha"/>
</dbReference>
<sequence length="249" mass="28708">MYQILKKSPRTHKEAEGMKQTEVVFTESMNLYDEPFTTSDVIAEYANVNRHTIQQLVKTHKHRLEKFGVIAFEMRKPPKNSKGGRPKKVYLFNEEQATLLITFLDNTETVADFKVELVRQFYAMKTELLQRQLIRTSGKVGRREMTDAIKESSVIGGEWYVYSNFTKLLYKTALGFDVSKLRQARGVDKKATPLDFLNEKELSALNKRQNQLTTLIDLGMTYQEIKEVLNNKGVIYQTTLTIPEKVGKA</sequence>
<dbReference type="Pfam" id="PF09669">
    <property type="entry name" value="Phage_pRha"/>
    <property type="match status" value="1"/>
</dbReference>
<dbReference type="STRING" id="331679.IV81_GL001158"/>
<name>A0A0R2KSD2_9LACO</name>
<keyword evidence="2" id="KW-1185">Reference proteome</keyword>
<evidence type="ECO:0000313" key="2">
    <source>
        <dbReference type="Proteomes" id="UP000051859"/>
    </source>
</evidence>
<evidence type="ECO:0000313" key="1">
    <source>
        <dbReference type="EMBL" id="KRN92513.1"/>
    </source>
</evidence>
<comment type="caution">
    <text evidence="1">The sequence shown here is derived from an EMBL/GenBank/DDBJ whole genome shotgun (WGS) entry which is preliminary data.</text>
</comment>
<protein>
    <submittedName>
        <fullName evidence="1">Prophage Lp4 protein 3, phage family repressor</fullName>
    </submittedName>
</protein>
<dbReference type="EMBL" id="JQBX01000033">
    <property type="protein sequence ID" value="KRN92513.1"/>
    <property type="molecule type" value="Genomic_DNA"/>
</dbReference>
<gene>
    <name evidence="1" type="ORF">IV81_GL001158</name>
</gene>
<dbReference type="Proteomes" id="UP000051859">
    <property type="component" value="Unassembled WGS sequence"/>
</dbReference>